<dbReference type="PANTHER" id="PTHR43335:SF4">
    <property type="entry name" value="ABC TRANSPORTER, ATP-BINDING PROTEIN"/>
    <property type="match status" value="1"/>
</dbReference>
<reference evidence="6 7" key="1">
    <citation type="journal article" date="2015" name="Genome Announc.">
        <title>Virulence Factor Genes Detected in the Complete Genome Sequence of Corynebacterium uterequi DSM 45634, Isolated from the Uterus of a Maiden Mare.</title>
        <authorList>
            <person name="Ruckert C."/>
            <person name="Kriete M."/>
            <person name="Jaenicke S."/>
            <person name="Winkler A."/>
            <person name="Tauch A."/>
        </authorList>
    </citation>
    <scope>NUCLEOTIDE SEQUENCE [LARGE SCALE GENOMIC DNA]</scope>
    <source>
        <strain evidence="6 7">DSM 45634</strain>
    </source>
</reference>
<evidence type="ECO:0000256" key="3">
    <source>
        <dbReference type="ARBA" id="ARBA00022741"/>
    </source>
</evidence>
<dbReference type="GO" id="GO:0005524">
    <property type="term" value="F:ATP binding"/>
    <property type="evidence" value="ECO:0007669"/>
    <property type="project" value="UniProtKB-KW"/>
</dbReference>
<dbReference type="PATRIC" id="fig|1072256.5.peg.1132"/>
<dbReference type="SUPFAM" id="SSF52540">
    <property type="entry name" value="P-loop containing nucleoside triphosphate hydrolases"/>
    <property type="match status" value="1"/>
</dbReference>
<name>A0A0G3HGW9_9CORY</name>
<keyword evidence="2" id="KW-0813">Transport</keyword>
<dbReference type="GO" id="GO:0016887">
    <property type="term" value="F:ATP hydrolysis activity"/>
    <property type="evidence" value="ECO:0007669"/>
    <property type="project" value="InterPro"/>
</dbReference>
<dbReference type="PROSITE" id="PS50893">
    <property type="entry name" value="ABC_TRANSPORTER_2"/>
    <property type="match status" value="1"/>
</dbReference>
<dbReference type="RefSeq" id="WP_047259597.1">
    <property type="nucleotide sequence ID" value="NZ_CP011546.1"/>
</dbReference>
<dbReference type="Gene3D" id="3.40.50.300">
    <property type="entry name" value="P-loop containing nucleotide triphosphate hydrolases"/>
    <property type="match status" value="1"/>
</dbReference>
<reference evidence="7" key="2">
    <citation type="submission" date="2015-05" db="EMBL/GenBank/DDBJ databases">
        <title>Complete genome sequence of Corynebacterium uterequi DSM 45634, isolated from the uterus of a maiden mare.</title>
        <authorList>
            <person name="Ruckert C."/>
            <person name="Albersmeier A."/>
            <person name="Winkler A."/>
            <person name="Tauch A."/>
        </authorList>
    </citation>
    <scope>NUCLEOTIDE SEQUENCE [LARGE SCALE GENOMIC DNA]</scope>
    <source>
        <strain evidence="7">DSM 45634</strain>
    </source>
</reference>
<evidence type="ECO:0000256" key="1">
    <source>
        <dbReference type="ARBA" id="ARBA00005417"/>
    </source>
</evidence>
<gene>
    <name evidence="6" type="ORF">CUTER_05710</name>
</gene>
<keyword evidence="4" id="KW-0067">ATP-binding</keyword>
<keyword evidence="3" id="KW-0547">Nucleotide-binding</keyword>
<dbReference type="Proteomes" id="UP000035548">
    <property type="component" value="Chromosome"/>
</dbReference>
<organism evidence="6 7">
    <name type="scientific">Corynebacterium uterequi</name>
    <dbReference type="NCBI Taxonomy" id="1072256"/>
    <lineage>
        <taxon>Bacteria</taxon>
        <taxon>Bacillati</taxon>
        <taxon>Actinomycetota</taxon>
        <taxon>Actinomycetes</taxon>
        <taxon>Mycobacteriales</taxon>
        <taxon>Corynebacteriaceae</taxon>
        <taxon>Corynebacterium</taxon>
    </lineage>
</organism>
<accession>A0A0G3HGW9</accession>
<dbReference type="InterPro" id="IPR003593">
    <property type="entry name" value="AAA+_ATPase"/>
</dbReference>
<dbReference type="AlphaFoldDB" id="A0A0G3HGW9"/>
<feature type="domain" description="ABC transporter" evidence="5">
    <location>
        <begin position="5"/>
        <end position="233"/>
    </location>
</feature>
<dbReference type="SMART" id="SM00382">
    <property type="entry name" value="AAA"/>
    <property type="match status" value="1"/>
</dbReference>
<dbReference type="Pfam" id="PF00005">
    <property type="entry name" value="ABC_tran"/>
    <property type="match status" value="1"/>
</dbReference>
<keyword evidence="7" id="KW-1185">Reference proteome</keyword>
<dbReference type="CDD" id="cd03230">
    <property type="entry name" value="ABC_DR_subfamily_A"/>
    <property type="match status" value="1"/>
</dbReference>
<dbReference type="EMBL" id="CP011546">
    <property type="protein sequence ID" value="AKK11138.1"/>
    <property type="molecule type" value="Genomic_DNA"/>
</dbReference>
<evidence type="ECO:0000256" key="2">
    <source>
        <dbReference type="ARBA" id="ARBA00022448"/>
    </source>
</evidence>
<comment type="similarity">
    <text evidence="1">Belongs to the ABC transporter superfamily.</text>
</comment>
<dbReference type="PANTHER" id="PTHR43335">
    <property type="entry name" value="ABC TRANSPORTER, ATP-BINDING PROTEIN"/>
    <property type="match status" value="1"/>
</dbReference>
<evidence type="ECO:0000313" key="7">
    <source>
        <dbReference type="Proteomes" id="UP000035548"/>
    </source>
</evidence>
<sequence length="278" mass="28806">MELAIATTDLSKTYGAREVLRAVNLKVPVGSCYGFVGANGAGKSTTLRILTGLAAASGGSATVLGWPRGAFPTAPIPGVSYLPDVPDISPWLQAKDALITLARLGGVVPDLAAERAGDLLRLVNLDRAPGRVGSFSRGMKQRLGIAASLVTAPRLLLMDEPTSALDPMGRADVLALLRELHGRVTVVFSSHILADVARVSTHVGILHRGELLAQGPLAEVLDDAEATHSELTVQVRADVAEAAAQAIRGLDPTASITATRRGLDAVFTELTTTAGGKS</sequence>
<dbReference type="InterPro" id="IPR027417">
    <property type="entry name" value="P-loop_NTPase"/>
</dbReference>
<evidence type="ECO:0000259" key="5">
    <source>
        <dbReference type="PROSITE" id="PS50893"/>
    </source>
</evidence>
<dbReference type="KEGG" id="cut:CUTER_05710"/>
<evidence type="ECO:0000256" key="4">
    <source>
        <dbReference type="ARBA" id="ARBA00022840"/>
    </source>
</evidence>
<protein>
    <submittedName>
        <fullName evidence="6">ABC-type multidrug transport system, ATPase component</fullName>
    </submittedName>
</protein>
<dbReference type="STRING" id="1072256.CUTER_05710"/>
<evidence type="ECO:0000313" key="6">
    <source>
        <dbReference type="EMBL" id="AKK11138.1"/>
    </source>
</evidence>
<proteinExistence type="inferred from homology"/>
<dbReference type="InterPro" id="IPR003439">
    <property type="entry name" value="ABC_transporter-like_ATP-bd"/>
</dbReference>
<dbReference type="OrthoDB" id="9804819at2"/>